<reference evidence="2 3" key="1">
    <citation type="submission" date="2016-11" db="EMBL/GenBank/DDBJ databases">
        <authorList>
            <person name="Jaros S."/>
            <person name="Januszkiewicz K."/>
            <person name="Wedrychowicz H."/>
        </authorList>
    </citation>
    <scope>NUCLEOTIDE SEQUENCE [LARGE SCALE GENOMIC DNA]</scope>
    <source>
        <strain evidence="2 3">DSM 9705</strain>
    </source>
</reference>
<accession>A0A1M5YN06</accession>
<gene>
    <name evidence="2" type="ORF">SAMN02745124_04194</name>
</gene>
<proteinExistence type="predicted"/>
<protein>
    <submittedName>
        <fullName evidence="2">Uncharacterized protein</fullName>
    </submittedName>
</protein>
<dbReference type="STRING" id="1121409.SAMN02745124_04194"/>
<dbReference type="InterPro" id="IPR010985">
    <property type="entry name" value="Ribbon_hlx_hlx"/>
</dbReference>
<feature type="region of interest" description="Disordered" evidence="1">
    <location>
        <begin position="158"/>
        <end position="187"/>
    </location>
</feature>
<evidence type="ECO:0000313" key="2">
    <source>
        <dbReference type="EMBL" id="SHI12953.1"/>
    </source>
</evidence>
<organism evidence="2 3">
    <name type="scientific">Desulfofustis glycolicus DSM 9705</name>
    <dbReference type="NCBI Taxonomy" id="1121409"/>
    <lineage>
        <taxon>Bacteria</taxon>
        <taxon>Pseudomonadati</taxon>
        <taxon>Thermodesulfobacteriota</taxon>
        <taxon>Desulfobulbia</taxon>
        <taxon>Desulfobulbales</taxon>
        <taxon>Desulfocapsaceae</taxon>
        <taxon>Desulfofustis</taxon>
    </lineage>
</organism>
<evidence type="ECO:0000313" key="3">
    <source>
        <dbReference type="Proteomes" id="UP000184139"/>
    </source>
</evidence>
<dbReference type="OrthoDB" id="5517118at2"/>
<evidence type="ECO:0000256" key="1">
    <source>
        <dbReference type="SAM" id="MobiDB-lite"/>
    </source>
</evidence>
<dbReference type="RefSeq" id="WP_073379172.1">
    <property type="nucleotide sequence ID" value="NZ_FQXS01000043.1"/>
</dbReference>
<dbReference type="AlphaFoldDB" id="A0A1M5YN06"/>
<dbReference type="Proteomes" id="UP000184139">
    <property type="component" value="Unassembled WGS sequence"/>
</dbReference>
<dbReference type="EMBL" id="FQXS01000043">
    <property type="protein sequence ID" value="SHI12953.1"/>
    <property type="molecule type" value="Genomic_DNA"/>
</dbReference>
<name>A0A1M5YN06_9BACT</name>
<dbReference type="GO" id="GO:0006355">
    <property type="term" value="P:regulation of DNA-templated transcription"/>
    <property type="evidence" value="ECO:0007669"/>
    <property type="project" value="InterPro"/>
</dbReference>
<sequence length="187" mass="21656">MAAKKKGAGGSLNRSQVVTVRLDPKLRYLAELAALKQRRTLSSYIEWAVQESLKNVYLAEGSGYNNDHGCTVHDEGDRLWDVDEPDRFAMLALRYPELLTHDEQIRWKLIRENGYLWKGRYVAGKWKWQVSEDSLIYKRLREYWDKFCAVADGEKENSVLPTWIESEPEDPSPEPPPFPGPDEDIPF</sequence>
<keyword evidence="3" id="KW-1185">Reference proteome</keyword>
<dbReference type="SUPFAM" id="SSF47598">
    <property type="entry name" value="Ribbon-helix-helix"/>
    <property type="match status" value="1"/>
</dbReference>